<sequence>MKTKIFLVMAILLVLGLIPLAGNAVTVSPPLIEIDAAKGDIINQVIKVRNEGTEATTYYLSAEKFVAAGEEGSPQFVSGEDIGLATWIQFPYKSISVPAGGTVEVPFSIIVPNYAGPGGYYAAVFLGSMPPEAKAAGTQIGIASRIGTLILVKIAGEIKENAELAEFSTTAKSYLSLPATLIARVKNTGNVHVKPMGEVVIKNMFGSVAGKVAVNESGGNVLPDSIRKFEANWVKNPDAKGATTFWGKYRQEKENYAFGKYTADLSLSYGTAGKVLSASTGFWVIPWHVVIVNLIGIIILVIIIYFLVKKYNAWLVKKYAKEKKAKK</sequence>
<protein>
    <submittedName>
        <fullName evidence="2">Uncharacterized protein</fullName>
    </submittedName>
</protein>
<evidence type="ECO:0000313" key="3">
    <source>
        <dbReference type="Proteomes" id="UP000176498"/>
    </source>
</evidence>
<gene>
    <name evidence="2" type="ORF">A2Y82_04455</name>
</gene>
<dbReference type="EMBL" id="MHHZ01000004">
    <property type="protein sequence ID" value="OGY42378.1"/>
    <property type="molecule type" value="Genomic_DNA"/>
</dbReference>
<keyword evidence="1" id="KW-0812">Transmembrane</keyword>
<accession>A0A1G1XQU0</accession>
<keyword evidence="1" id="KW-1133">Transmembrane helix</keyword>
<dbReference type="Proteomes" id="UP000176498">
    <property type="component" value="Unassembled WGS sequence"/>
</dbReference>
<evidence type="ECO:0000256" key="1">
    <source>
        <dbReference type="SAM" id="Phobius"/>
    </source>
</evidence>
<dbReference type="AlphaFoldDB" id="A0A1G1XQU0"/>
<name>A0A1G1XQU0_9BACT</name>
<keyword evidence="1" id="KW-0472">Membrane</keyword>
<reference evidence="2 3" key="1">
    <citation type="journal article" date="2016" name="Nat. Commun.">
        <title>Thousands of microbial genomes shed light on interconnected biogeochemical processes in an aquifer system.</title>
        <authorList>
            <person name="Anantharaman K."/>
            <person name="Brown C.T."/>
            <person name="Hug L.A."/>
            <person name="Sharon I."/>
            <person name="Castelle C.J."/>
            <person name="Probst A.J."/>
            <person name="Thomas B.C."/>
            <person name="Singh A."/>
            <person name="Wilkins M.J."/>
            <person name="Karaoz U."/>
            <person name="Brodie E.L."/>
            <person name="Williams K.H."/>
            <person name="Hubbard S.S."/>
            <person name="Banfield J.F."/>
        </authorList>
    </citation>
    <scope>NUCLEOTIDE SEQUENCE [LARGE SCALE GENOMIC DNA]</scope>
</reference>
<evidence type="ECO:0000313" key="2">
    <source>
        <dbReference type="EMBL" id="OGY42378.1"/>
    </source>
</evidence>
<comment type="caution">
    <text evidence="2">The sequence shown here is derived from an EMBL/GenBank/DDBJ whole genome shotgun (WGS) entry which is preliminary data.</text>
</comment>
<proteinExistence type="predicted"/>
<organism evidence="2 3">
    <name type="scientific">Candidatus Buchananbacteria bacterium RBG_13_36_9</name>
    <dbReference type="NCBI Taxonomy" id="1797530"/>
    <lineage>
        <taxon>Bacteria</taxon>
        <taxon>Candidatus Buchananiibacteriota</taxon>
    </lineage>
</organism>
<feature type="transmembrane region" description="Helical" evidence="1">
    <location>
        <begin position="285"/>
        <end position="308"/>
    </location>
</feature>